<evidence type="ECO:0000313" key="1">
    <source>
        <dbReference type="EMBL" id="AIZ77303.1"/>
    </source>
</evidence>
<dbReference type="Pfam" id="PF03338">
    <property type="entry name" value="Pox_J1"/>
    <property type="match status" value="1"/>
</dbReference>
<accession>A0A0A7MA84</accession>
<dbReference type="EMBL" id="KM502564">
    <property type="protein sequence ID" value="AIZ77303.1"/>
    <property type="molecule type" value="Genomic_DNA"/>
</dbReference>
<proteinExistence type="predicted"/>
<dbReference type="RefSeq" id="YP_009112791.1">
    <property type="nucleotide sequence ID" value="NC_025963.1"/>
</dbReference>
<name>A0A0A7MA84_9POXV</name>
<dbReference type="Proteomes" id="UP000107385">
    <property type="component" value="Segment"/>
</dbReference>
<organism evidence="1 2">
    <name type="scientific">Parapoxvirus red deer/HL953</name>
    <dbReference type="NCBI Taxonomy" id="1579460"/>
    <lineage>
        <taxon>Viruses</taxon>
        <taxon>Varidnaviria</taxon>
        <taxon>Bamfordvirae</taxon>
        <taxon>Nucleocytoviricota</taxon>
        <taxon>Pokkesviricetes</taxon>
        <taxon>Chitovirales</taxon>
        <taxon>Poxviridae</taxon>
        <taxon>Chordopoxvirinae</taxon>
        <taxon>Parapoxvirus</taxon>
        <taxon>Parapoxvirus reddeerpox</taxon>
        <taxon>Red deerpox virus</taxon>
    </lineage>
</organism>
<dbReference type="GeneID" id="22647450"/>
<sequence>MDHERYVLSMFLEDDESFFSFVAGLPDEEALRAVETASALLDFLLSVVVRGKEKLAAVGHHYDAVADGRERAVMEFRDLRELARLFDRRPCATSARVRVREGAAMAFADASRALMRHRGFDGARAAERVRYVTPAEAPALGAICATLSPNL</sequence>
<reference evidence="1 2" key="1">
    <citation type="submission" date="2014-09" db="EMBL/GenBank/DDBJ databases">
        <title>Parapoxvirus (PPV) of red deer reveals sub-clinical infection and confirms a unique species.</title>
        <authorList>
            <person name="Friederichs S."/>
            <person name="Stefan K."/>
            <person name="Helmut B."/>
            <person name="Heike L."/>
            <person name="Mathias B."/>
        </authorList>
    </citation>
    <scope>NUCLEOTIDE SEQUENCE [LARGE SCALE GENOMIC DNA]</scope>
    <source>
        <strain evidence="1">HL953</strain>
    </source>
</reference>
<dbReference type="KEGG" id="vg:22647450"/>
<keyword evidence="2" id="KW-1185">Reference proteome</keyword>
<protein>
    <submittedName>
        <fullName evidence="1">Putative IMV membrane protein</fullName>
    </submittedName>
</protein>
<evidence type="ECO:0000313" key="2">
    <source>
        <dbReference type="Proteomes" id="UP000107385"/>
    </source>
</evidence>
<dbReference type="InterPro" id="IPR005006">
    <property type="entry name" value="Poxvirus_J1"/>
</dbReference>
<dbReference type="OrthoDB" id="15626at10239"/>